<proteinExistence type="predicted"/>
<dbReference type="EMBL" id="CAKMTQ010000056">
    <property type="protein sequence ID" value="CAH1539490.1"/>
    <property type="molecule type" value="Genomic_DNA"/>
</dbReference>
<organism evidence="1 2">
    <name type="scientific">Vibrio owensii</name>
    <dbReference type="NCBI Taxonomy" id="696485"/>
    <lineage>
        <taxon>Bacteria</taxon>
        <taxon>Pseudomonadati</taxon>
        <taxon>Pseudomonadota</taxon>
        <taxon>Gammaproteobacteria</taxon>
        <taxon>Vibrionales</taxon>
        <taxon>Vibrionaceae</taxon>
        <taxon>Vibrio</taxon>
    </lineage>
</organism>
<reference evidence="1" key="1">
    <citation type="submission" date="2022-01" db="EMBL/GenBank/DDBJ databases">
        <authorList>
            <person name="Lagorce A."/>
        </authorList>
    </citation>
    <scope>NUCLEOTIDE SEQUENCE</scope>
    <source>
        <strain evidence="1">Th15_F1_D04</strain>
    </source>
</reference>
<sequence>MVRRKTTLVNISFELTLNSNQGTEYFPLKQILKRDQEGPFCLSVSNYLAVLSN</sequence>
<dbReference type="AlphaFoldDB" id="A0AAU9QC59"/>
<name>A0AAU9QC59_9VIBR</name>
<comment type="caution">
    <text evidence="1">The sequence shown here is derived from an EMBL/GenBank/DDBJ whole genome shotgun (WGS) entry which is preliminary data.</text>
</comment>
<evidence type="ECO:0000313" key="1">
    <source>
        <dbReference type="EMBL" id="CAH1539490.1"/>
    </source>
</evidence>
<gene>
    <name evidence="1" type="ORF">THF1D04_60016</name>
</gene>
<dbReference type="Proteomes" id="UP001295420">
    <property type="component" value="Unassembled WGS sequence"/>
</dbReference>
<evidence type="ECO:0000313" key="2">
    <source>
        <dbReference type="Proteomes" id="UP001295420"/>
    </source>
</evidence>
<protein>
    <submittedName>
        <fullName evidence="1">Uncharacterized protein</fullName>
    </submittedName>
</protein>
<accession>A0AAU9QC59</accession>